<name>A9VD49_MONBE</name>
<dbReference type="GO" id="GO:0006412">
    <property type="term" value="P:translation"/>
    <property type="evidence" value="ECO:0000318"/>
    <property type="project" value="GO_Central"/>
</dbReference>
<dbReference type="Proteomes" id="UP000001357">
    <property type="component" value="Unassembled WGS sequence"/>
</dbReference>
<evidence type="ECO:0000256" key="1">
    <source>
        <dbReference type="SAM" id="MobiDB-lite"/>
    </source>
</evidence>
<proteinExistence type="predicted"/>
<sequence length="270" mass="29744">MATLDLEGCTAAGIQDIYGDISSDLDYLIYVNDILVDWILPCLRGDLASRFQREKSRQRIVLGAWFKQMGALFLQTTRHDITQASQALRDQRIRTADDFPVYRSSITAAVDTLRIEGAYSATLVIAQLVDGLPSKLKDVITNLYQPSWDLGKFFEVVQLHPRCLQLAAAWSAKPRAADGQEDDASAKQTQHGHAAVAGGGGAGGAGVEHALRWIRGRQSHAKGPVHNVLYFDPYGVGVRHFPIASLLRKLAVGRPRLYGLHRGTCLLWNL</sequence>
<protein>
    <submittedName>
        <fullName evidence="2">Uncharacterized protein</fullName>
    </submittedName>
</protein>
<dbReference type="GO" id="GO:0005763">
    <property type="term" value="C:mitochondrial small ribosomal subunit"/>
    <property type="evidence" value="ECO:0000318"/>
    <property type="project" value="GO_Central"/>
</dbReference>
<keyword evidence="3" id="KW-1185">Reference proteome</keyword>
<dbReference type="GO" id="GO:0003735">
    <property type="term" value="F:structural constituent of ribosome"/>
    <property type="evidence" value="ECO:0000318"/>
    <property type="project" value="GO_Central"/>
</dbReference>
<dbReference type="STRING" id="81824.A9VD49"/>
<gene>
    <name evidence="2" type="ORF">MONBRDRAFT_12726</name>
</gene>
<feature type="region of interest" description="Disordered" evidence="1">
    <location>
        <begin position="177"/>
        <end position="201"/>
    </location>
</feature>
<dbReference type="InParanoid" id="A9VD49"/>
<organism evidence="2 3">
    <name type="scientific">Monosiga brevicollis</name>
    <name type="common">Choanoflagellate</name>
    <dbReference type="NCBI Taxonomy" id="81824"/>
    <lineage>
        <taxon>Eukaryota</taxon>
        <taxon>Choanoflagellata</taxon>
        <taxon>Craspedida</taxon>
        <taxon>Salpingoecidae</taxon>
        <taxon>Monosiga</taxon>
    </lineage>
</organism>
<evidence type="ECO:0000313" key="2">
    <source>
        <dbReference type="EMBL" id="EDQ84538.1"/>
    </source>
</evidence>
<dbReference type="KEGG" id="mbr:MONBRDRAFT_12726"/>
<reference evidence="2 3" key="1">
    <citation type="journal article" date="2008" name="Nature">
        <title>The genome of the choanoflagellate Monosiga brevicollis and the origin of metazoans.</title>
        <authorList>
            <consortium name="JGI Sequencing"/>
            <person name="King N."/>
            <person name="Westbrook M.J."/>
            <person name="Young S.L."/>
            <person name="Kuo A."/>
            <person name="Abedin M."/>
            <person name="Chapman J."/>
            <person name="Fairclough S."/>
            <person name="Hellsten U."/>
            <person name="Isogai Y."/>
            <person name="Letunic I."/>
            <person name="Marr M."/>
            <person name="Pincus D."/>
            <person name="Putnam N."/>
            <person name="Rokas A."/>
            <person name="Wright K.J."/>
            <person name="Zuzow R."/>
            <person name="Dirks W."/>
            <person name="Good M."/>
            <person name="Goodstein D."/>
            <person name="Lemons D."/>
            <person name="Li W."/>
            <person name="Lyons J.B."/>
            <person name="Morris A."/>
            <person name="Nichols S."/>
            <person name="Richter D.J."/>
            <person name="Salamov A."/>
            <person name="Bork P."/>
            <person name="Lim W.A."/>
            <person name="Manning G."/>
            <person name="Miller W.T."/>
            <person name="McGinnis W."/>
            <person name="Shapiro H."/>
            <person name="Tjian R."/>
            <person name="Grigoriev I.V."/>
            <person name="Rokhsar D."/>
        </authorList>
    </citation>
    <scope>NUCLEOTIDE SEQUENCE [LARGE SCALE GENOMIC DNA]</scope>
    <source>
        <strain evidence="3">MX1 / ATCC 50154</strain>
    </source>
</reference>
<dbReference type="EMBL" id="CH991585">
    <property type="protein sequence ID" value="EDQ84538.1"/>
    <property type="molecule type" value="Genomic_DNA"/>
</dbReference>
<dbReference type="GeneID" id="5895905"/>
<accession>A9VD49</accession>
<dbReference type="RefSeq" id="XP_001750654.1">
    <property type="nucleotide sequence ID" value="XM_001750602.1"/>
</dbReference>
<dbReference type="AlphaFoldDB" id="A9VD49"/>
<evidence type="ECO:0000313" key="3">
    <source>
        <dbReference type="Proteomes" id="UP000001357"/>
    </source>
</evidence>